<dbReference type="InterPro" id="IPR019993">
    <property type="entry name" value="RecB_nuclease_TM0106_put"/>
</dbReference>
<dbReference type="Proteomes" id="UP000003922">
    <property type="component" value="Unassembled WGS sequence"/>
</dbReference>
<dbReference type="KEGG" id="cwa:CwatDRAFT_5669"/>
<evidence type="ECO:0000313" key="1">
    <source>
        <dbReference type="EMBL" id="EAM52644.1"/>
    </source>
</evidence>
<sequence>MLITDSLLLDYKRCPRRAFLNIHGDPKQKDPERDFLDKLRQENKRHIALVLDNYYPHYEKLPFSQISLKEKAQATIALMEQGVDCIYQGLLWVDDNTSTSLEWQENFLRIMPFGYDYLGKPHLLIKQPGQSKFGNWLYYPVSIHLGRKAKPEYKLLATFYAQLLAIIQETSPPTPELIIRPLKQFSVDTVPRVTKARAYYQ</sequence>
<reference evidence="1" key="3">
    <citation type="submission" date="2016-12" db="EMBL/GenBank/DDBJ databases">
        <title>Annotation of the draft genome assembly of Crocosphaera watsonii WH 8501.</title>
        <authorList>
            <consortium name="US DOE Joint Genome Institute (JGI-ORNL)"/>
            <person name="Larimer F."/>
            <person name="Land M."/>
        </authorList>
    </citation>
    <scope>NUCLEOTIDE SEQUENCE</scope>
    <source>
        <strain evidence="1">WH 8501</strain>
    </source>
</reference>
<reference evidence="1" key="2">
    <citation type="submission" date="2005-06" db="EMBL/GenBank/DDBJ databases">
        <title>Sequencing of the draft genome and assembly of Crocosphaera watsonii WH 8501.</title>
        <authorList>
            <consortium name="US DOE Joint Genome Institute (JGI-PGF)"/>
            <person name="Copeland A."/>
            <person name="Lucas S."/>
            <person name="Lapidus A."/>
            <person name="Barry K."/>
            <person name="Detter C."/>
            <person name="Glavina T."/>
            <person name="Hammon N."/>
            <person name="Israni S."/>
            <person name="Pitluck S."/>
            <person name="Richardson P."/>
        </authorList>
    </citation>
    <scope>NUCLEOTIDE SEQUENCE [LARGE SCALE GENOMIC DNA]</scope>
    <source>
        <strain evidence="1">WH 8501</strain>
    </source>
</reference>
<keyword evidence="2" id="KW-1185">Reference proteome</keyword>
<dbReference type="AlphaFoldDB" id="Q4C7H7"/>
<gene>
    <name evidence="1" type="ORF">CwatDRAFT_5669</name>
</gene>
<protein>
    <submittedName>
        <fullName evidence="1">Uncharacterized protein</fullName>
    </submittedName>
</protein>
<reference evidence="1" key="1">
    <citation type="submission" date="2004-02" db="EMBL/GenBank/DDBJ databases">
        <authorList>
            <consortium name="DOE Joint Genome Institute"/>
        </authorList>
    </citation>
    <scope>NUCLEOTIDE SEQUENCE [LARGE SCALE GENOMIC DNA]</scope>
    <source>
        <strain evidence="1">WH 8501</strain>
    </source>
</reference>
<name>Q4C7H7_CROWT</name>
<comment type="caution">
    <text evidence="1">The sequence shown here is derived from an EMBL/GenBank/DDBJ whole genome shotgun (WGS) entry which is preliminary data.</text>
</comment>
<dbReference type="EMBL" id="AADV02000002">
    <property type="protein sequence ID" value="EAM52644.1"/>
    <property type="molecule type" value="Genomic_DNA"/>
</dbReference>
<accession>Q4C7H7</accession>
<proteinExistence type="predicted"/>
<organism evidence="1 2">
    <name type="scientific">Crocosphaera watsonii WH 8501</name>
    <dbReference type="NCBI Taxonomy" id="165597"/>
    <lineage>
        <taxon>Bacteria</taxon>
        <taxon>Bacillati</taxon>
        <taxon>Cyanobacteriota</taxon>
        <taxon>Cyanophyceae</taxon>
        <taxon>Oscillatoriophycideae</taxon>
        <taxon>Chroococcales</taxon>
        <taxon>Aphanothecaceae</taxon>
        <taxon>Crocosphaera</taxon>
    </lineage>
</organism>
<evidence type="ECO:0000313" key="2">
    <source>
        <dbReference type="Proteomes" id="UP000003922"/>
    </source>
</evidence>
<dbReference type="NCBIfam" id="TIGR03491">
    <property type="entry name" value="TM0106 family RecB-like putative nuclease"/>
    <property type="match status" value="1"/>
</dbReference>